<keyword evidence="2" id="KW-1185">Reference proteome</keyword>
<evidence type="ECO:0000313" key="2">
    <source>
        <dbReference type="Proteomes" id="UP000008922"/>
    </source>
</evidence>
<evidence type="ECO:0000313" key="1">
    <source>
        <dbReference type="EMBL" id="BAJ62819.1"/>
    </source>
</evidence>
<dbReference type="RefSeq" id="WP_013559212.1">
    <property type="nucleotide sequence ID" value="NC_014960.1"/>
</dbReference>
<dbReference type="Gene3D" id="3.40.50.10320">
    <property type="entry name" value="LmbE-like"/>
    <property type="match status" value="1"/>
</dbReference>
<dbReference type="Pfam" id="PF02585">
    <property type="entry name" value="PIG-L"/>
    <property type="match status" value="1"/>
</dbReference>
<dbReference type="PANTHER" id="PTHR12993:SF28">
    <property type="entry name" value="LMBE FAMILY PROTEIN"/>
    <property type="match status" value="1"/>
</dbReference>
<name>E8N2L3_ANATU</name>
<dbReference type="InterPro" id="IPR024078">
    <property type="entry name" value="LmbE-like_dom_sf"/>
</dbReference>
<dbReference type="HOGENOM" id="CLU_049311_3_2_0"/>
<dbReference type="Proteomes" id="UP000008922">
    <property type="component" value="Chromosome"/>
</dbReference>
<protein>
    <submittedName>
        <fullName evidence="1">Deacetylase</fullName>
    </submittedName>
</protein>
<dbReference type="InParanoid" id="E8N2L3"/>
<dbReference type="AlphaFoldDB" id="E8N2L3"/>
<reference evidence="1 2" key="1">
    <citation type="submission" date="2010-12" db="EMBL/GenBank/DDBJ databases">
        <title>Whole genome sequence of Anaerolinea thermophila UNI-1.</title>
        <authorList>
            <person name="Narita-Yamada S."/>
            <person name="Kishi E."/>
            <person name="Watanabe Y."/>
            <person name="Takasaki K."/>
            <person name="Ankai A."/>
            <person name="Oguchi A."/>
            <person name="Fukui S."/>
            <person name="Takahashi M."/>
            <person name="Yashiro I."/>
            <person name="Hosoyama A."/>
            <person name="Sekiguchi Y."/>
            <person name="Hanada S."/>
            <person name="Fujita N."/>
        </authorList>
    </citation>
    <scope>NUCLEOTIDE SEQUENCE [LARGE SCALE GENOMIC DNA]</scope>
    <source>
        <strain evidence="2">DSM 14523 / JCM 11388 / NBRC 100420 / UNI-1</strain>
    </source>
</reference>
<dbReference type="PANTHER" id="PTHR12993">
    <property type="entry name" value="N-ACETYLGLUCOSAMINYL-PHOSPHATIDYLINOSITOL DE-N-ACETYLASE-RELATED"/>
    <property type="match status" value="1"/>
</dbReference>
<dbReference type="eggNOG" id="COG2120">
    <property type="taxonomic scope" value="Bacteria"/>
</dbReference>
<dbReference type="GO" id="GO:0016811">
    <property type="term" value="F:hydrolase activity, acting on carbon-nitrogen (but not peptide) bonds, in linear amides"/>
    <property type="evidence" value="ECO:0007669"/>
    <property type="project" value="TreeGrafter"/>
</dbReference>
<dbReference type="SUPFAM" id="SSF102588">
    <property type="entry name" value="LmbE-like"/>
    <property type="match status" value="1"/>
</dbReference>
<accession>E8N2L3</accession>
<dbReference type="KEGG" id="atm:ANT_07850"/>
<dbReference type="InterPro" id="IPR003737">
    <property type="entry name" value="GlcNAc_PI_deacetylase-related"/>
</dbReference>
<proteinExistence type="predicted"/>
<dbReference type="STRING" id="926569.ANT_07850"/>
<dbReference type="FunCoup" id="E8N2L3">
    <property type="interactions" value="46"/>
</dbReference>
<sequence>MAGSAFYVPESVMAIVAHPDDIEFSCAGTMARWARAGARICYVLCTSGDVGIADLSLTREQAAAIREEEARKAAEITGVKEIVFLREPDGMLQPTLELRKKLVREIRRFRPEVVVTGDPTVVWAGEEYINHPDHRAASLAALEAVFPAAGQPHLFREIEQEEGFKAHKVRKVYATTWDHANLYVDITDTIEIKIEALRAHKSQMGDWDPADRIRQWAAERAKGKEMLYAESFRVVTLVDDQTWARICCGQD</sequence>
<gene>
    <name evidence="1" type="ordered locus">ANT_07850</name>
</gene>
<dbReference type="EMBL" id="AP012029">
    <property type="protein sequence ID" value="BAJ62819.1"/>
    <property type="molecule type" value="Genomic_DNA"/>
</dbReference>
<organism evidence="1 2">
    <name type="scientific">Anaerolinea thermophila (strain DSM 14523 / JCM 11388 / NBRC 100420 / UNI-1)</name>
    <dbReference type="NCBI Taxonomy" id="926569"/>
    <lineage>
        <taxon>Bacteria</taxon>
        <taxon>Bacillati</taxon>
        <taxon>Chloroflexota</taxon>
        <taxon>Anaerolineae</taxon>
        <taxon>Anaerolineales</taxon>
        <taxon>Anaerolineaceae</taxon>
        <taxon>Anaerolinea</taxon>
    </lineage>
</organism>